<dbReference type="InterPro" id="IPR036282">
    <property type="entry name" value="Glutathione-S-Trfase_C_sf"/>
</dbReference>
<dbReference type="EMBL" id="MRVG01000008">
    <property type="protein sequence ID" value="PMB66771.1"/>
    <property type="molecule type" value="Genomic_DNA"/>
</dbReference>
<reference evidence="3 4" key="1">
    <citation type="journal article" date="2016" name="Appl. Microbiol. Biotechnol.">
        <title>Characterization of T-DNA insertion mutants with decreased virulence in the entomopathogenic fungus Beauveria bassiana JEF-007.</title>
        <authorList>
            <person name="Kim S."/>
            <person name="Lee S.J."/>
            <person name="Nai Y.S."/>
            <person name="Yu J.S."/>
            <person name="Lee M.R."/>
            <person name="Yang Y.T."/>
            <person name="Kim J.S."/>
        </authorList>
    </citation>
    <scope>NUCLEOTIDE SEQUENCE [LARGE SCALE GENOMIC DNA]</scope>
    <source>
        <strain evidence="3 4">JEF-007</strain>
    </source>
</reference>
<feature type="domain" description="GST C-terminal" evidence="2">
    <location>
        <begin position="71"/>
        <end position="201"/>
    </location>
</feature>
<organism evidence="3 4">
    <name type="scientific">Beauveria bassiana</name>
    <name type="common">White muscardine disease fungus</name>
    <name type="synonym">Tritirachium shiotae</name>
    <dbReference type="NCBI Taxonomy" id="176275"/>
    <lineage>
        <taxon>Eukaryota</taxon>
        <taxon>Fungi</taxon>
        <taxon>Dikarya</taxon>
        <taxon>Ascomycota</taxon>
        <taxon>Pezizomycotina</taxon>
        <taxon>Sordariomycetes</taxon>
        <taxon>Hypocreomycetidae</taxon>
        <taxon>Hypocreales</taxon>
        <taxon>Cordycipitaceae</taxon>
        <taxon>Beauveria</taxon>
    </lineage>
</organism>
<dbReference type="Gene3D" id="1.20.1050.10">
    <property type="match status" value="1"/>
</dbReference>
<gene>
    <name evidence="3" type="primary">CAM1_0</name>
    <name evidence="3" type="ORF">BM221_007767</name>
</gene>
<dbReference type="Pfam" id="PF00043">
    <property type="entry name" value="GST_C"/>
    <property type="match status" value="1"/>
</dbReference>
<accession>A0A2N6NHM7</accession>
<dbReference type="AlphaFoldDB" id="A0A2N6NHM7"/>
<comment type="similarity">
    <text evidence="1">Belongs to the GST superfamily.</text>
</comment>
<keyword evidence="3" id="KW-0251">Elongation factor</keyword>
<evidence type="ECO:0000256" key="1">
    <source>
        <dbReference type="ARBA" id="ARBA00007409"/>
    </source>
</evidence>
<dbReference type="InterPro" id="IPR010987">
    <property type="entry name" value="Glutathione-S-Trfase_C-like"/>
</dbReference>
<evidence type="ECO:0000313" key="4">
    <source>
        <dbReference type="Proteomes" id="UP000235728"/>
    </source>
</evidence>
<proteinExistence type="inferred from homology"/>
<evidence type="ECO:0000313" key="3">
    <source>
        <dbReference type="EMBL" id="PMB66771.1"/>
    </source>
</evidence>
<protein>
    <submittedName>
        <fullName evidence="3">Elongation factor 1-gamma 1</fullName>
    </submittedName>
</protein>
<dbReference type="InterPro" id="IPR050802">
    <property type="entry name" value="EF-GSTs"/>
</dbReference>
<sequence length="655" mass="69857">MEYTVYGYEAHSQDIKVNLSEVVPRQNLNRDALIEKFPRSRGKIPALEGDEVKLTEVPAIAYPGRLLGDGSLEQEAEVLSWVNWANQELLIIMSKWFLPLIPGLARPAPYDQAAVEAGKAATLAFLDNHEAAIKDKKFLVGNDFTLADIFVAVYISRGLEWILGDEWRRQHPATMKHFDLVANWEHCKAVVPVFKQVDVEVANSNQLLGARRVNGDAAVKVGLCGAHLDGDAKTLEHLAAAETQDVQADNLFLGAGGDELVAGRALVFLLHHGVVHGREARLVDLDIVLAVLFNGLRLAEANAADLGVGKDDRGDVVVVELGGGELLAAKQAVREFAASGNGNGGQLDFACGVAKGVDIVDAAVLVLVHLNVARVVELDASFFQTDTASLRGTADGPNQVVDIAKRGLVARIILLSIGALFNLAGIGLLVQLDSQTLVLLGDGLLDHGVKVTKERVVADKQMRLGAERVEHASEFDGNVAGTDDGDLFRLSSNVKEVVRVDAELSAGDGGRRCRLAANSDENLLGVDEDLGVIVESDLDLILGHEAAAAVKIFDLVVAEIALINAIEALDVSVALLLKGIPIKGRRVLDGEAVGLGVVDGLGNGGGVEGDLFRNASSEKTVPPRRLFSMTMALTSNLELAMRAEARPPLPPPRTR</sequence>
<dbReference type="GO" id="GO:0005634">
    <property type="term" value="C:nucleus"/>
    <property type="evidence" value="ECO:0007669"/>
    <property type="project" value="TreeGrafter"/>
</dbReference>
<dbReference type="CDD" id="cd03181">
    <property type="entry name" value="GST_C_EF1Bgamma_like"/>
    <property type="match status" value="1"/>
</dbReference>
<dbReference type="Proteomes" id="UP000235728">
    <property type="component" value="Unassembled WGS sequence"/>
</dbReference>
<dbReference type="PANTHER" id="PTHR43986:SF1">
    <property type="entry name" value="ELONGATION FACTOR 1-GAMMA"/>
    <property type="match status" value="1"/>
</dbReference>
<dbReference type="GO" id="GO:0005737">
    <property type="term" value="C:cytoplasm"/>
    <property type="evidence" value="ECO:0007669"/>
    <property type="project" value="TreeGrafter"/>
</dbReference>
<dbReference type="InterPro" id="IPR004046">
    <property type="entry name" value="GST_C"/>
</dbReference>
<comment type="caution">
    <text evidence="3">The sequence shown here is derived from an EMBL/GenBank/DDBJ whole genome shotgun (WGS) entry which is preliminary data.</text>
</comment>
<dbReference type="GO" id="GO:0003746">
    <property type="term" value="F:translation elongation factor activity"/>
    <property type="evidence" value="ECO:0007669"/>
    <property type="project" value="UniProtKB-KW"/>
</dbReference>
<evidence type="ECO:0000259" key="2">
    <source>
        <dbReference type="PROSITE" id="PS50405"/>
    </source>
</evidence>
<name>A0A2N6NHM7_BEABA</name>
<dbReference type="PROSITE" id="PS50405">
    <property type="entry name" value="GST_CTER"/>
    <property type="match status" value="1"/>
</dbReference>
<keyword evidence="3" id="KW-0648">Protein biosynthesis</keyword>
<dbReference type="PANTHER" id="PTHR43986">
    <property type="entry name" value="ELONGATION FACTOR 1-GAMMA"/>
    <property type="match status" value="1"/>
</dbReference>
<dbReference type="SUPFAM" id="SSF47616">
    <property type="entry name" value="GST C-terminal domain-like"/>
    <property type="match status" value="1"/>
</dbReference>